<feature type="domain" description="HTH lysR-type" evidence="5">
    <location>
        <begin position="4"/>
        <end position="61"/>
    </location>
</feature>
<dbReference type="Gene3D" id="3.40.190.290">
    <property type="match status" value="1"/>
</dbReference>
<dbReference type="GO" id="GO:0003700">
    <property type="term" value="F:DNA-binding transcription factor activity"/>
    <property type="evidence" value="ECO:0007669"/>
    <property type="project" value="InterPro"/>
</dbReference>
<accession>T1D280</accession>
<dbReference type="Gene3D" id="1.10.10.10">
    <property type="entry name" value="Winged helix-like DNA-binding domain superfamily/Winged helix DNA-binding domain"/>
    <property type="match status" value="1"/>
</dbReference>
<reference evidence="6" key="1">
    <citation type="submission" date="2013-08" db="EMBL/GenBank/DDBJ databases">
        <authorList>
            <person name="Mendez C."/>
            <person name="Richter M."/>
            <person name="Ferrer M."/>
            <person name="Sanchez J."/>
        </authorList>
    </citation>
    <scope>NUCLEOTIDE SEQUENCE</scope>
</reference>
<evidence type="ECO:0000259" key="5">
    <source>
        <dbReference type="PROSITE" id="PS50931"/>
    </source>
</evidence>
<comment type="caution">
    <text evidence="6">The sequence shown here is derived from an EMBL/GenBank/DDBJ whole genome shotgun (WGS) entry which is preliminary data.</text>
</comment>
<dbReference type="PANTHER" id="PTHR30126:SF91">
    <property type="entry name" value="LYSR FAMILY TRANSCRIPTIONAL REGULATOR"/>
    <property type="match status" value="1"/>
</dbReference>
<reference evidence="6" key="2">
    <citation type="journal article" date="2014" name="ISME J.">
        <title>Microbial stratification in low pH oxic and suboxic macroscopic growths along an acid mine drainage.</title>
        <authorList>
            <person name="Mendez-Garcia C."/>
            <person name="Mesa V."/>
            <person name="Sprenger R.R."/>
            <person name="Richter M."/>
            <person name="Diez M.S."/>
            <person name="Solano J."/>
            <person name="Bargiela R."/>
            <person name="Golyshina O.V."/>
            <person name="Manteca A."/>
            <person name="Ramos J.L."/>
            <person name="Gallego J.R."/>
            <person name="Llorente I."/>
            <person name="Martins Dos Santos V.A."/>
            <person name="Jensen O.N."/>
            <person name="Pelaez A.I."/>
            <person name="Sanchez J."/>
            <person name="Ferrer M."/>
        </authorList>
    </citation>
    <scope>NUCLEOTIDE SEQUENCE</scope>
</reference>
<dbReference type="InterPro" id="IPR036390">
    <property type="entry name" value="WH_DNA-bd_sf"/>
</dbReference>
<dbReference type="SUPFAM" id="SSF53850">
    <property type="entry name" value="Periplasmic binding protein-like II"/>
    <property type="match status" value="1"/>
</dbReference>
<protein>
    <submittedName>
        <fullName evidence="6">LysR family transcriptional regulator</fullName>
    </submittedName>
</protein>
<evidence type="ECO:0000256" key="1">
    <source>
        <dbReference type="ARBA" id="ARBA00009437"/>
    </source>
</evidence>
<keyword evidence="4" id="KW-0804">Transcription</keyword>
<evidence type="ECO:0000256" key="2">
    <source>
        <dbReference type="ARBA" id="ARBA00023015"/>
    </source>
</evidence>
<evidence type="ECO:0000256" key="3">
    <source>
        <dbReference type="ARBA" id="ARBA00023125"/>
    </source>
</evidence>
<name>T1D280_9ZZZZ</name>
<dbReference type="GO" id="GO:0000976">
    <property type="term" value="F:transcription cis-regulatory region binding"/>
    <property type="evidence" value="ECO:0007669"/>
    <property type="project" value="TreeGrafter"/>
</dbReference>
<dbReference type="Pfam" id="PF03466">
    <property type="entry name" value="LysR_substrate"/>
    <property type="match status" value="1"/>
</dbReference>
<keyword evidence="2" id="KW-0805">Transcription regulation</keyword>
<sequence>MINLDLTQLRSFVTIAESRSLNQAARKLNRTASTLSYQLAELEKDLGHKLFTRLGRHLELTPFGAIVLEEAETLIGVAQAGAERLTYLSQGGEHRIRLAISDLIAPERIVELLTTTSERYRLTEIIWSTEVLMGAWDALASRRADLAIGVTTQASPPGDYRLHLLGTAEFLFVMSPDHPLAQEPEPLTPNVVRPYRAVAATDSSRGLPTRSFGTLPGQLLLRVPNQHVKRLAILAGLGIGHLPRHLIQTDLAQGLLVTRRATHSPQEPTEFYMAFRAEDPLKTGRPALFALIHEIIERSRTRFWFT</sequence>
<keyword evidence="3" id="KW-0238">DNA-binding</keyword>
<dbReference type="Pfam" id="PF00126">
    <property type="entry name" value="HTH_1"/>
    <property type="match status" value="1"/>
</dbReference>
<dbReference type="InterPro" id="IPR036388">
    <property type="entry name" value="WH-like_DNA-bd_sf"/>
</dbReference>
<proteinExistence type="inferred from homology"/>
<evidence type="ECO:0000256" key="4">
    <source>
        <dbReference type="ARBA" id="ARBA00023163"/>
    </source>
</evidence>
<dbReference type="SUPFAM" id="SSF46785">
    <property type="entry name" value="Winged helix' DNA-binding domain"/>
    <property type="match status" value="1"/>
</dbReference>
<dbReference type="InterPro" id="IPR000847">
    <property type="entry name" value="LysR_HTH_N"/>
</dbReference>
<comment type="similarity">
    <text evidence="1">Belongs to the LysR transcriptional regulatory family.</text>
</comment>
<dbReference type="AlphaFoldDB" id="T1D280"/>
<dbReference type="PROSITE" id="PS50931">
    <property type="entry name" value="HTH_LYSR"/>
    <property type="match status" value="1"/>
</dbReference>
<dbReference type="PANTHER" id="PTHR30126">
    <property type="entry name" value="HTH-TYPE TRANSCRIPTIONAL REGULATOR"/>
    <property type="match status" value="1"/>
</dbReference>
<evidence type="ECO:0000313" key="6">
    <source>
        <dbReference type="EMBL" id="EQD76550.1"/>
    </source>
</evidence>
<dbReference type="InterPro" id="IPR005119">
    <property type="entry name" value="LysR_subst-bd"/>
</dbReference>
<organism evidence="6">
    <name type="scientific">mine drainage metagenome</name>
    <dbReference type="NCBI Taxonomy" id="410659"/>
    <lineage>
        <taxon>unclassified sequences</taxon>
        <taxon>metagenomes</taxon>
        <taxon>ecological metagenomes</taxon>
    </lineage>
</organism>
<gene>
    <name evidence="6" type="ORF">B1B_01609</name>
</gene>
<dbReference type="FunFam" id="1.10.10.10:FF:000001">
    <property type="entry name" value="LysR family transcriptional regulator"/>
    <property type="match status" value="1"/>
</dbReference>
<dbReference type="EMBL" id="AUZY01001032">
    <property type="protein sequence ID" value="EQD76550.1"/>
    <property type="molecule type" value="Genomic_DNA"/>
</dbReference>